<evidence type="ECO:0000313" key="3">
    <source>
        <dbReference type="EMBL" id="MCA9729603.1"/>
    </source>
</evidence>
<dbReference type="Pfam" id="PF00884">
    <property type="entry name" value="Sulfatase"/>
    <property type="match status" value="1"/>
</dbReference>
<feature type="repeat" description="TPR" evidence="1">
    <location>
        <begin position="597"/>
        <end position="630"/>
    </location>
</feature>
<reference evidence="3" key="1">
    <citation type="submission" date="2020-04" db="EMBL/GenBank/DDBJ databases">
        <authorList>
            <person name="Zhang T."/>
        </authorList>
    </citation>
    <scope>NUCLEOTIDE SEQUENCE</scope>
    <source>
        <strain evidence="3">HKST-UBA01</strain>
    </source>
</reference>
<evidence type="ECO:0000256" key="1">
    <source>
        <dbReference type="PROSITE-ProRule" id="PRU00339"/>
    </source>
</evidence>
<feature type="domain" description="Sulfatase N-terminal" evidence="2">
    <location>
        <begin position="4"/>
        <end position="269"/>
    </location>
</feature>
<reference evidence="3" key="2">
    <citation type="journal article" date="2021" name="Microbiome">
        <title>Successional dynamics and alternative stable states in a saline activated sludge microbial community over 9 years.</title>
        <authorList>
            <person name="Wang Y."/>
            <person name="Ye J."/>
            <person name="Ju F."/>
            <person name="Liu L."/>
            <person name="Boyd J.A."/>
            <person name="Deng Y."/>
            <person name="Parks D.H."/>
            <person name="Jiang X."/>
            <person name="Yin X."/>
            <person name="Woodcroft B.J."/>
            <person name="Tyson G.W."/>
            <person name="Hugenholtz P."/>
            <person name="Polz M.F."/>
            <person name="Zhang T."/>
        </authorList>
    </citation>
    <scope>NUCLEOTIDE SEQUENCE</scope>
    <source>
        <strain evidence="3">HKST-UBA01</strain>
    </source>
</reference>
<name>A0A956M2F8_UNCEI</name>
<dbReference type="Gene3D" id="1.25.40.10">
    <property type="entry name" value="Tetratricopeptide repeat domain"/>
    <property type="match status" value="1"/>
</dbReference>
<dbReference type="GO" id="GO:0016787">
    <property type="term" value="F:hydrolase activity"/>
    <property type="evidence" value="ECO:0007669"/>
    <property type="project" value="UniProtKB-KW"/>
</dbReference>
<protein>
    <submittedName>
        <fullName evidence="3">Sulfatase-like hydrolase/transferase</fullName>
    </submittedName>
</protein>
<dbReference type="CDD" id="cd16148">
    <property type="entry name" value="sulfatase_like"/>
    <property type="match status" value="1"/>
</dbReference>
<proteinExistence type="predicted"/>
<dbReference type="InterPro" id="IPR019734">
    <property type="entry name" value="TPR_rpt"/>
</dbReference>
<organism evidence="3 4">
    <name type="scientific">Eiseniibacteriota bacterium</name>
    <dbReference type="NCBI Taxonomy" id="2212470"/>
    <lineage>
        <taxon>Bacteria</taxon>
        <taxon>Candidatus Eiseniibacteriota</taxon>
    </lineage>
</organism>
<dbReference type="PANTHER" id="PTHR43751:SF3">
    <property type="entry name" value="SULFATASE N-TERMINAL DOMAIN-CONTAINING PROTEIN"/>
    <property type="match status" value="1"/>
</dbReference>
<dbReference type="Proteomes" id="UP000697710">
    <property type="component" value="Unassembled WGS sequence"/>
</dbReference>
<dbReference type="InterPro" id="IPR011990">
    <property type="entry name" value="TPR-like_helical_dom_sf"/>
</dbReference>
<dbReference type="PROSITE" id="PS50005">
    <property type="entry name" value="TPR"/>
    <property type="match status" value="2"/>
</dbReference>
<keyword evidence="1" id="KW-0802">TPR repeat</keyword>
<dbReference type="PANTHER" id="PTHR43751">
    <property type="entry name" value="SULFATASE"/>
    <property type="match status" value="1"/>
</dbReference>
<gene>
    <name evidence="3" type="ORF">KC729_18085</name>
</gene>
<dbReference type="InterPro" id="IPR000917">
    <property type="entry name" value="Sulfatase_N"/>
</dbReference>
<dbReference type="Pfam" id="PF13432">
    <property type="entry name" value="TPR_16"/>
    <property type="match status" value="3"/>
</dbReference>
<dbReference type="InterPro" id="IPR052701">
    <property type="entry name" value="GAG_Ulvan_Degrading_Sulfatases"/>
</dbReference>
<dbReference type="InterPro" id="IPR017850">
    <property type="entry name" value="Alkaline_phosphatase_core_sf"/>
</dbReference>
<feature type="non-terminal residue" evidence="3">
    <location>
        <position position="1"/>
    </location>
</feature>
<feature type="repeat" description="TPR" evidence="1">
    <location>
        <begin position="563"/>
        <end position="596"/>
    </location>
</feature>
<dbReference type="SUPFAM" id="SSF48452">
    <property type="entry name" value="TPR-like"/>
    <property type="match status" value="1"/>
</dbReference>
<evidence type="ECO:0000313" key="4">
    <source>
        <dbReference type="Proteomes" id="UP000697710"/>
    </source>
</evidence>
<accession>A0A956M2F8</accession>
<dbReference type="Gene3D" id="3.40.720.10">
    <property type="entry name" value="Alkaline Phosphatase, subunit A"/>
    <property type="match status" value="2"/>
</dbReference>
<dbReference type="SMART" id="SM00028">
    <property type="entry name" value="TPR"/>
    <property type="match status" value="6"/>
</dbReference>
<evidence type="ECO:0000259" key="2">
    <source>
        <dbReference type="Pfam" id="PF00884"/>
    </source>
</evidence>
<dbReference type="AlphaFoldDB" id="A0A956M2F8"/>
<keyword evidence="3" id="KW-0378">Hydrolase</keyword>
<dbReference type="EMBL" id="JAGQHR010000764">
    <property type="protein sequence ID" value="MCA9729603.1"/>
    <property type="molecule type" value="Genomic_DNA"/>
</dbReference>
<comment type="caution">
    <text evidence="3">The sequence shown here is derived from an EMBL/GenBank/DDBJ whole genome shotgun (WGS) entry which is preliminary data.</text>
</comment>
<sequence>AECLSCYGSTSYATPNLDRLASEGVLFENSFSTNPITLPSHTSIMTGSYPMYHGVRDNSTYVVRPDVETLAEVLSANGYATHAVIGSFVLDSRFNLDQGFDSYDDRLDENWSKDELEMRARDAFGFAERKANLVTASAIDWLRKPRSKPFFLWLHYFDPHQPVNPPEPHHSRFTEPYAGEVAFADEQIGAVFQELKKQGEYDRTLVVVVADHGEGLLDHGEPTHSILIFDSTLRVPLIVKMPGAPEAGRHSQRLTSTVDIMPSILDLVHAEAPLDIQTKQFQGKSFASLIEGEPDPEPTDRPIYMETMVPQLDCGWGPLRALRTADWKLIHGPKTRLYHVSQDRGEVYDLAAKEPDRVAAMTAELQSRIRDVWASEDAGGSVSAPDKETLAKLASLGYLGGTGAPRVIEDLSEVDGKPDPYDNRYLFDLISSAIENIRTGQEFRGMQQLQDVLASDPANPMALLNLGRAYLTVTGQADSAMAIFRRCLHSDPQQEDALYYMSRINRELGRPAEAKVFAAKILEVNEFSVPGHYEMAGIESALGDNAEARNHLLAVLELEPGSVPANLELGVLYARDSMHDESGTYFKRALDLDPKNPQVLYNVGVWYMVDGQKEEAISALRRALSYEPDHRDANYVLGKIYFDQNDAEDARTYLLKAKTVAVTQDRRQAIDAMLVTLGT</sequence>
<dbReference type="SUPFAM" id="SSF53649">
    <property type="entry name" value="Alkaline phosphatase-like"/>
    <property type="match status" value="1"/>
</dbReference>